<protein>
    <submittedName>
        <fullName evidence="1">Uncharacterized protein</fullName>
    </submittedName>
</protein>
<dbReference type="EMBL" id="NMUH01006117">
    <property type="protein sequence ID" value="MQM14502.1"/>
    <property type="molecule type" value="Genomic_DNA"/>
</dbReference>
<organism evidence="1 2">
    <name type="scientific">Colocasia esculenta</name>
    <name type="common">Wild taro</name>
    <name type="synonym">Arum esculentum</name>
    <dbReference type="NCBI Taxonomy" id="4460"/>
    <lineage>
        <taxon>Eukaryota</taxon>
        <taxon>Viridiplantae</taxon>
        <taxon>Streptophyta</taxon>
        <taxon>Embryophyta</taxon>
        <taxon>Tracheophyta</taxon>
        <taxon>Spermatophyta</taxon>
        <taxon>Magnoliopsida</taxon>
        <taxon>Liliopsida</taxon>
        <taxon>Araceae</taxon>
        <taxon>Aroideae</taxon>
        <taxon>Colocasieae</taxon>
        <taxon>Colocasia</taxon>
    </lineage>
</organism>
<dbReference type="Proteomes" id="UP000652761">
    <property type="component" value="Unassembled WGS sequence"/>
</dbReference>
<proteinExistence type="predicted"/>
<evidence type="ECO:0000313" key="2">
    <source>
        <dbReference type="Proteomes" id="UP000652761"/>
    </source>
</evidence>
<gene>
    <name evidence="1" type="ORF">Taro_047433</name>
</gene>
<keyword evidence="2" id="KW-1185">Reference proteome</keyword>
<name>A0A843WVD3_COLES</name>
<comment type="caution">
    <text evidence="1">The sequence shown here is derived from an EMBL/GenBank/DDBJ whole genome shotgun (WGS) entry which is preliminary data.</text>
</comment>
<accession>A0A843WVD3</accession>
<reference evidence="1" key="1">
    <citation type="submission" date="2017-07" db="EMBL/GenBank/DDBJ databases">
        <title>Taro Niue Genome Assembly and Annotation.</title>
        <authorList>
            <person name="Atibalentja N."/>
            <person name="Keating K."/>
            <person name="Fields C.J."/>
        </authorList>
    </citation>
    <scope>NUCLEOTIDE SEQUENCE</scope>
    <source>
        <strain evidence="1">Niue_2</strain>
        <tissue evidence="1">Leaf</tissue>
    </source>
</reference>
<dbReference type="AlphaFoldDB" id="A0A843WVD3"/>
<sequence>MWRSRSATRWRRLTNSWSECAKPSRLDAWELAPTMERGRGGTVVERRGELSCRSDVRRVDGTLRDRWGDSVYCSCRANNAGATALRPSTAPLPVLFSSPAHGEVPPVGTATAAVQHQQQLTMSAGGHPVAAGTLVTTWSRQGTLSRQASERGAPGHRNMVATGVGVAFLSGHLEAVMPWVAVVTGLLLRQADLSCGVIVELGARRRWPFRREGPNGSAVLSESSRSWSGTPRSSWVFFPAQSSSSFSQYLTLCGPGTGGVLSVCVAIHVAVTTCRFYGVSDRGVLRTVAGKTSQQRQGAHRAEETGQ</sequence>
<evidence type="ECO:0000313" key="1">
    <source>
        <dbReference type="EMBL" id="MQM14502.1"/>
    </source>
</evidence>